<reference evidence="1 2" key="1">
    <citation type="journal article" date="2020" name="Cell">
        <title>Large-Scale Comparative Analyses of Tick Genomes Elucidate Their Genetic Diversity and Vector Capacities.</title>
        <authorList>
            <consortium name="Tick Genome and Microbiome Consortium (TIGMIC)"/>
            <person name="Jia N."/>
            <person name="Wang J."/>
            <person name="Shi W."/>
            <person name="Du L."/>
            <person name="Sun Y."/>
            <person name="Zhan W."/>
            <person name="Jiang J.F."/>
            <person name="Wang Q."/>
            <person name="Zhang B."/>
            <person name="Ji P."/>
            <person name="Bell-Sakyi L."/>
            <person name="Cui X.M."/>
            <person name="Yuan T.T."/>
            <person name="Jiang B.G."/>
            <person name="Yang W.F."/>
            <person name="Lam T.T."/>
            <person name="Chang Q.C."/>
            <person name="Ding S.J."/>
            <person name="Wang X.J."/>
            <person name="Zhu J.G."/>
            <person name="Ruan X.D."/>
            <person name="Zhao L."/>
            <person name="Wei J.T."/>
            <person name="Ye R.Z."/>
            <person name="Que T.C."/>
            <person name="Du C.H."/>
            <person name="Zhou Y.H."/>
            <person name="Cheng J.X."/>
            <person name="Dai P.F."/>
            <person name="Guo W.B."/>
            <person name="Han X.H."/>
            <person name="Huang E.J."/>
            <person name="Li L.F."/>
            <person name="Wei W."/>
            <person name="Gao Y.C."/>
            <person name="Liu J.Z."/>
            <person name="Shao H.Z."/>
            <person name="Wang X."/>
            <person name="Wang C.C."/>
            <person name="Yang T.C."/>
            <person name="Huo Q.B."/>
            <person name="Li W."/>
            <person name="Chen H.Y."/>
            <person name="Chen S.E."/>
            <person name="Zhou L.G."/>
            <person name="Ni X.B."/>
            <person name="Tian J.H."/>
            <person name="Sheng Y."/>
            <person name="Liu T."/>
            <person name="Pan Y.S."/>
            <person name="Xia L.Y."/>
            <person name="Li J."/>
            <person name="Zhao F."/>
            <person name="Cao W.C."/>
        </authorList>
    </citation>
    <scope>NUCLEOTIDE SEQUENCE [LARGE SCALE GENOMIC DNA]</scope>
    <source>
        <strain evidence="1">HaeL-2018</strain>
    </source>
</reference>
<name>A0A9J6GZJ7_HAELO</name>
<comment type="caution">
    <text evidence="1">The sequence shown here is derived from an EMBL/GenBank/DDBJ whole genome shotgun (WGS) entry which is preliminary data.</text>
</comment>
<sequence length="115" mass="13258">MCFSFFLWFETDVVIRHAVNLSDTRRLFTKSLLVLLHVVVILKACGNFASMILGGRQILEFIEKSDAFEKKIGIPSCLCCIQKGSFLDRHYWARHIWRPTFISYTACSVPPRAET</sequence>
<gene>
    <name evidence="1" type="ORF">HPB48_000737</name>
</gene>
<dbReference type="VEuPathDB" id="VectorBase:HLOH_065409"/>
<protein>
    <submittedName>
        <fullName evidence="1">Uncharacterized protein</fullName>
    </submittedName>
</protein>
<accession>A0A9J6GZJ7</accession>
<organism evidence="1 2">
    <name type="scientific">Haemaphysalis longicornis</name>
    <name type="common">Bush tick</name>
    <dbReference type="NCBI Taxonomy" id="44386"/>
    <lineage>
        <taxon>Eukaryota</taxon>
        <taxon>Metazoa</taxon>
        <taxon>Ecdysozoa</taxon>
        <taxon>Arthropoda</taxon>
        <taxon>Chelicerata</taxon>
        <taxon>Arachnida</taxon>
        <taxon>Acari</taxon>
        <taxon>Parasitiformes</taxon>
        <taxon>Ixodida</taxon>
        <taxon>Ixodoidea</taxon>
        <taxon>Ixodidae</taxon>
        <taxon>Haemaphysalinae</taxon>
        <taxon>Haemaphysalis</taxon>
    </lineage>
</organism>
<evidence type="ECO:0000313" key="1">
    <source>
        <dbReference type="EMBL" id="KAH9380128.1"/>
    </source>
</evidence>
<proteinExistence type="predicted"/>
<dbReference type="AlphaFoldDB" id="A0A9J6GZJ7"/>
<keyword evidence="2" id="KW-1185">Reference proteome</keyword>
<evidence type="ECO:0000313" key="2">
    <source>
        <dbReference type="Proteomes" id="UP000821853"/>
    </source>
</evidence>
<dbReference type="EMBL" id="JABSTR010000010">
    <property type="protein sequence ID" value="KAH9380128.1"/>
    <property type="molecule type" value="Genomic_DNA"/>
</dbReference>
<dbReference type="Proteomes" id="UP000821853">
    <property type="component" value="Chromosome 8"/>
</dbReference>